<organism evidence="1 2">
    <name type="scientific">Brucella pseudogrignonensis</name>
    <dbReference type="NCBI Taxonomy" id="419475"/>
    <lineage>
        <taxon>Bacteria</taxon>
        <taxon>Pseudomonadati</taxon>
        <taxon>Pseudomonadota</taxon>
        <taxon>Alphaproteobacteria</taxon>
        <taxon>Hyphomicrobiales</taxon>
        <taxon>Brucellaceae</taxon>
        <taxon>Brucella/Ochrobactrum group</taxon>
        <taxon>Brucella</taxon>
    </lineage>
</organism>
<evidence type="ECO:0000313" key="1">
    <source>
        <dbReference type="EMBL" id="OYR25160.1"/>
    </source>
</evidence>
<evidence type="ECO:0000313" key="2">
    <source>
        <dbReference type="Proteomes" id="UP000216188"/>
    </source>
</evidence>
<dbReference type="EMBL" id="NNRM01000022">
    <property type="protein sequence ID" value="OYR25160.1"/>
    <property type="molecule type" value="Genomic_DNA"/>
</dbReference>
<reference evidence="1 2" key="1">
    <citation type="submission" date="2017-07" db="EMBL/GenBank/DDBJ databases">
        <title>Phylogenetic study on the rhizospheric bacterium Ochrobactrum sp. A44.</title>
        <authorList>
            <person name="Krzyzanowska D.M."/>
            <person name="Ossowicki A."/>
            <person name="Rajewska M."/>
            <person name="Maciag T."/>
            <person name="Kaczynski Z."/>
            <person name="Czerwicka M."/>
            <person name="Jafra S."/>
        </authorList>
    </citation>
    <scope>NUCLEOTIDE SEQUENCE [LARGE SCALE GENOMIC DNA]</scope>
    <source>
        <strain evidence="1 2">CCUG 30717</strain>
    </source>
</reference>
<comment type="caution">
    <text evidence="1">The sequence shown here is derived from an EMBL/GenBank/DDBJ whole genome shotgun (WGS) entry which is preliminary data.</text>
</comment>
<accession>A0A256GDZ7</accession>
<dbReference type="Proteomes" id="UP000216188">
    <property type="component" value="Unassembled WGS sequence"/>
</dbReference>
<gene>
    <name evidence="1" type="ORF">CEV34_2912</name>
</gene>
<protein>
    <submittedName>
        <fullName evidence="1">Uncharacterized protein</fullName>
    </submittedName>
</protein>
<name>A0A256GDZ7_9HYPH</name>
<dbReference type="AlphaFoldDB" id="A0A256GDZ7"/>
<keyword evidence="2" id="KW-1185">Reference proteome</keyword>
<proteinExistence type="predicted"/>
<sequence length="47" mass="5273">MQTSEQFLRGNAIRAISASDLQPPFNELAHAFIATNHLFRSDHKSFG</sequence>